<keyword evidence="3" id="KW-1185">Reference proteome</keyword>
<evidence type="ECO:0000313" key="3">
    <source>
        <dbReference type="Proteomes" id="UP001497516"/>
    </source>
</evidence>
<accession>A0AAV2E621</accession>
<name>A0AAV2E621_9ROSI</name>
<dbReference type="AlphaFoldDB" id="A0AAV2E621"/>
<organism evidence="2 3">
    <name type="scientific">Linum trigynum</name>
    <dbReference type="NCBI Taxonomy" id="586398"/>
    <lineage>
        <taxon>Eukaryota</taxon>
        <taxon>Viridiplantae</taxon>
        <taxon>Streptophyta</taxon>
        <taxon>Embryophyta</taxon>
        <taxon>Tracheophyta</taxon>
        <taxon>Spermatophyta</taxon>
        <taxon>Magnoliopsida</taxon>
        <taxon>eudicotyledons</taxon>
        <taxon>Gunneridae</taxon>
        <taxon>Pentapetalae</taxon>
        <taxon>rosids</taxon>
        <taxon>fabids</taxon>
        <taxon>Malpighiales</taxon>
        <taxon>Linaceae</taxon>
        <taxon>Linum</taxon>
    </lineage>
</organism>
<dbReference type="InterPro" id="IPR008998">
    <property type="entry name" value="Agglutinin"/>
</dbReference>
<proteinExistence type="predicted"/>
<protein>
    <recommendedName>
        <fullName evidence="1">Agglutinin domain-containing protein</fullName>
    </recommendedName>
</protein>
<reference evidence="2 3" key="1">
    <citation type="submission" date="2024-04" db="EMBL/GenBank/DDBJ databases">
        <authorList>
            <person name="Fracassetti M."/>
        </authorList>
    </citation>
    <scope>NUCLEOTIDE SEQUENCE [LARGE SCALE GENOMIC DNA]</scope>
</reference>
<gene>
    <name evidence="2" type="ORF">LTRI10_LOCUS22700</name>
</gene>
<dbReference type="Pfam" id="PF07468">
    <property type="entry name" value="Agglutinin"/>
    <property type="match status" value="1"/>
</dbReference>
<evidence type="ECO:0000259" key="1">
    <source>
        <dbReference type="Pfam" id="PF07468"/>
    </source>
</evidence>
<feature type="domain" description="Agglutinin" evidence="1">
    <location>
        <begin position="56"/>
        <end position="138"/>
    </location>
</feature>
<evidence type="ECO:0000313" key="2">
    <source>
        <dbReference type="EMBL" id="CAL1381315.1"/>
    </source>
</evidence>
<dbReference type="SUPFAM" id="SSF50382">
    <property type="entry name" value="Agglutinin"/>
    <property type="match status" value="1"/>
</dbReference>
<sequence>MIANRGSPSRALKSVAGGRRRALFLRRNWAAPRHQYNHQRERERERKKREKEIMSLSKIFSLYSKHEGKHVSQRDPNVYPALGVAADKVWSPVARFESEPSKSHPSMVHIKISYNNKYLCRRDSTSAENLIGASADKPCGSLG</sequence>
<dbReference type="EMBL" id="OZ034817">
    <property type="protein sequence ID" value="CAL1381315.1"/>
    <property type="molecule type" value="Genomic_DNA"/>
</dbReference>
<dbReference type="Proteomes" id="UP001497516">
    <property type="component" value="Chromosome 4"/>
</dbReference>
<dbReference type="Gene3D" id="2.80.10.50">
    <property type="match status" value="1"/>
</dbReference>
<dbReference type="InterPro" id="IPR036242">
    <property type="entry name" value="Agglutinin_dom_sf"/>
</dbReference>